<evidence type="ECO:0000259" key="2">
    <source>
        <dbReference type="PROSITE" id="PS51084"/>
    </source>
</evidence>
<sequence length="139" mass="15558">MCEKHAGRGPLVGPVVWEDRDVLVSHRPADPDGRGFPGHLFVESRRHVARWDELTSGEAESVARAAWLAARALRAELPVELVFSAIIGMNVHHFHQHIFVRYPETPSDVDWMGSLSWDGAPRSHVDALAARLGRHFGRE</sequence>
<protein>
    <submittedName>
        <fullName evidence="3">Histidine triad (HIT) protein</fullName>
    </submittedName>
</protein>
<dbReference type="InterPro" id="IPR036265">
    <property type="entry name" value="HIT-like_sf"/>
</dbReference>
<dbReference type="SUPFAM" id="SSF54197">
    <property type="entry name" value="HIT-like"/>
    <property type="match status" value="1"/>
</dbReference>
<keyword evidence="4" id="KW-1185">Reference proteome</keyword>
<evidence type="ECO:0000256" key="1">
    <source>
        <dbReference type="PROSITE-ProRule" id="PRU00464"/>
    </source>
</evidence>
<dbReference type="InterPro" id="IPR011146">
    <property type="entry name" value="HIT-like"/>
</dbReference>
<accession>A0ABX1RIC3</accession>
<dbReference type="PROSITE" id="PS51084">
    <property type="entry name" value="HIT_2"/>
    <property type="match status" value="1"/>
</dbReference>
<dbReference type="EMBL" id="JAAXKY010000060">
    <property type="protein sequence ID" value="NMH79135.1"/>
    <property type="molecule type" value="Genomic_DNA"/>
</dbReference>
<proteinExistence type="predicted"/>
<name>A0ABX1RIC3_9PSEU</name>
<organism evidence="3 4">
    <name type="scientific">Pseudonocardia xinjiangensis</name>
    <dbReference type="NCBI Taxonomy" id="75289"/>
    <lineage>
        <taxon>Bacteria</taxon>
        <taxon>Bacillati</taxon>
        <taxon>Actinomycetota</taxon>
        <taxon>Actinomycetes</taxon>
        <taxon>Pseudonocardiales</taxon>
        <taxon>Pseudonocardiaceae</taxon>
        <taxon>Pseudonocardia</taxon>
    </lineage>
</organism>
<comment type="caution">
    <text evidence="3">The sequence shown here is derived from an EMBL/GenBank/DDBJ whole genome shotgun (WGS) entry which is preliminary data.</text>
</comment>
<evidence type="ECO:0000313" key="4">
    <source>
        <dbReference type="Proteomes" id="UP001296706"/>
    </source>
</evidence>
<gene>
    <name evidence="3" type="ORF">HF577_18830</name>
</gene>
<feature type="short sequence motif" description="Histidine triad motif" evidence="1">
    <location>
        <begin position="93"/>
        <end position="97"/>
    </location>
</feature>
<evidence type="ECO:0000313" key="3">
    <source>
        <dbReference type="EMBL" id="NMH79135.1"/>
    </source>
</evidence>
<reference evidence="3 4" key="1">
    <citation type="submission" date="2020-04" db="EMBL/GenBank/DDBJ databases">
        <authorList>
            <person name="Klaysubun C."/>
            <person name="Duangmal K."/>
            <person name="Lipun K."/>
        </authorList>
    </citation>
    <scope>NUCLEOTIDE SEQUENCE [LARGE SCALE GENOMIC DNA]</scope>
    <source>
        <strain evidence="3 4">JCM 11839</strain>
    </source>
</reference>
<dbReference type="Proteomes" id="UP001296706">
    <property type="component" value="Unassembled WGS sequence"/>
</dbReference>
<feature type="domain" description="HIT" evidence="2">
    <location>
        <begin position="37"/>
        <end position="111"/>
    </location>
</feature>
<dbReference type="Gene3D" id="3.30.428.10">
    <property type="entry name" value="HIT-like"/>
    <property type="match status" value="1"/>
</dbReference>